<feature type="region of interest" description="Disordered" evidence="1">
    <location>
        <begin position="369"/>
        <end position="413"/>
    </location>
</feature>
<dbReference type="PANTHER" id="PTHR47165">
    <property type="entry name" value="OS03G0429900 PROTEIN"/>
    <property type="match status" value="1"/>
</dbReference>
<evidence type="ECO:0000313" key="3">
    <source>
        <dbReference type="EMBL" id="GEX75193.1"/>
    </source>
</evidence>
<dbReference type="InterPro" id="IPR013955">
    <property type="entry name" value="Rep_factor-A_C"/>
</dbReference>
<dbReference type="AlphaFoldDB" id="A0A699HAX0"/>
<dbReference type="PANTHER" id="PTHR47165:SF4">
    <property type="entry name" value="OS03G0429900 PROTEIN"/>
    <property type="match status" value="1"/>
</dbReference>
<organism evidence="3">
    <name type="scientific">Tanacetum cinerariifolium</name>
    <name type="common">Dalmatian daisy</name>
    <name type="synonym">Chrysanthemum cinerariifolium</name>
    <dbReference type="NCBI Taxonomy" id="118510"/>
    <lineage>
        <taxon>Eukaryota</taxon>
        <taxon>Viridiplantae</taxon>
        <taxon>Streptophyta</taxon>
        <taxon>Embryophyta</taxon>
        <taxon>Tracheophyta</taxon>
        <taxon>Spermatophyta</taxon>
        <taxon>Magnoliopsida</taxon>
        <taxon>eudicotyledons</taxon>
        <taxon>Gunneridae</taxon>
        <taxon>Pentapetalae</taxon>
        <taxon>asterids</taxon>
        <taxon>campanulids</taxon>
        <taxon>Asterales</taxon>
        <taxon>Asteraceae</taxon>
        <taxon>Asteroideae</taxon>
        <taxon>Anthemideae</taxon>
        <taxon>Anthemidinae</taxon>
        <taxon>Tanacetum</taxon>
    </lineage>
</organism>
<feature type="domain" description="Replication factor A C-terminal" evidence="2">
    <location>
        <begin position="209"/>
        <end position="285"/>
    </location>
</feature>
<comment type="caution">
    <text evidence="3">The sequence shown here is derived from an EMBL/GenBank/DDBJ whole genome shotgun (WGS) entry which is preliminary data.</text>
</comment>
<proteinExistence type="predicted"/>
<dbReference type="SUPFAM" id="SSF50249">
    <property type="entry name" value="Nucleic acid-binding proteins"/>
    <property type="match status" value="2"/>
</dbReference>
<dbReference type="InterPro" id="IPR012340">
    <property type="entry name" value="NA-bd_OB-fold"/>
</dbReference>
<dbReference type="EMBL" id="BKCJ010127764">
    <property type="protein sequence ID" value="GEX75193.1"/>
    <property type="molecule type" value="Genomic_DNA"/>
</dbReference>
<accession>A0A699HAX0</accession>
<evidence type="ECO:0000256" key="1">
    <source>
        <dbReference type="SAM" id="MobiDB-lite"/>
    </source>
</evidence>
<dbReference type="Pfam" id="PF08646">
    <property type="entry name" value="Rep_fac-A_C"/>
    <property type="match status" value="1"/>
</dbReference>
<sequence>MSKLVSVSSNQTGVLLNQLELGDTGTIMVMMCRMWDVNSATGQYLSTDFIVYDIKGNLMHCIARGNIAHNFLRLKEGSIYSVKNFLVHVNKEEFRVMRYADFMLEFDGDTTIQKASVKPEGFNQIAQQRTYSKILDFYLANRRLYLSSISSTLIIEDEKIYVLKQLKTDDSGVELTKEMLLADNTTPKAGTPENLLMWARNKKYDSSTFHCEVRINKVRTKKGWNYPSCRGEKCKKGNISHKAGQFWCDSCESPMEYPVVRYRLELEISDDTTEVVVVMFDEIATTTNWGLQDGEEHLGLPPALENIVGTSRTLELKSHTYYEHGNYESFTCWKVVIAEDVEGSASSGMVAAKADSKVPVLGALSADPLVATPSKSSEDKKHRRGGQDSDVEESFVADSQPTGGEVGCSSGARKNRRVHRSLRVMKEPVTEAPCYDDLELMYSIESDPTREKKKVVEETTFHDSNKLDFGLGSGAYGEDGNSNGIGYFNGPIVQKIYDKREKSEKIVTDEYMRGMKLVEYLEDKTYCKQLGLSNSIKWATIGSRHQSHVVGWGLSLEYPRPFIEGFCLSLQCLLPRRTWHPRIT</sequence>
<gene>
    <name evidence="3" type="ORF">Tci_347168</name>
</gene>
<protein>
    <recommendedName>
        <fullName evidence="2">Replication factor A C-terminal domain-containing protein</fullName>
    </recommendedName>
</protein>
<dbReference type="Gene3D" id="2.40.50.140">
    <property type="entry name" value="Nucleic acid-binding proteins"/>
    <property type="match status" value="2"/>
</dbReference>
<evidence type="ECO:0000259" key="2">
    <source>
        <dbReference type="Pfam" id="PF08646"/>
    </source>
</evidence>
<name>A0A699HAX0_TANCI</name>
<reference evidence="3" key="1">
    <citation type="journal article" date="2019" name="Sci. Rep.">
        <title>Draft genome of Tanacetum cinerariifolium, the natural source of mosquito coil.</title>
        <authorList>
            <person name="Yamashiro T."/>
            <person name="Shiraishi A."/>
            <person name="Satake H."/>
            <person name="Nakayama K."/>
        </authorList>
    </citation>
    <scope>NUCLEOTIDE SEQUENCE</scope>
</reference>